<feature type="domain" description="NADPH-dependent FMN reductase-like" evidence="1">
    <location>
        <begin position="1"/>
        <end position="147"/>
    </location>
</feature>
<dbReference type="RefSeq" id="WP_014024232.1">
    <property type="nucleotide sequence ID" value="NZ_AP027239.1"/>
</dbReference>
<dbReference type="InterPro" id="IPR050712">
    <property type="entry name" value="NAD(P)H-dep_reductase"/>
</dbReference>
<evidence type="ECO:0000313" key="5">
    <source>
        <dbReference type="EMBL" id="WEA13935.1"/>
    </source>
</evidence>
<dbReference type="Proteomes" id="UP001164042">
    <property type="component" value="Chromosome"/>
</dbReference>
<dbReference type="Pfam" id="PF03358">
    <property type="entry name" value="FMN_red"/>
    <property type="match status" value="1"/>
</dbReference>
<evidence type="ECO:0000313" key="2">
    <source>
        <dbReference type="EMBL" id="GFO51100.1"/>
    </source>
</evidence>
<dbReference type="SUPFAM" id="SSF52218">
    <property type="entry name" value="Flavoproteins"/>
    <property type="match status" value="1"/>
</dbReference>
<evidence type="ECO:0000313" key="6">
    <source>
        <dbReference type="Proteomes" id="UP000181969"/>
    </source>
</evidence>
<evidence type="ECO:0000313" key="7">
    <source>
        <dbReference type="Proteomes" id="UP000504756"/>
    </source>
</evidence>
<dbReference type="Proteomes" id="UP000504756">
    <property type="component" value="Unassembled WGS sequence"/>
</dbReference>
<reference evidence="5" key="4">
    <citation type="submission" date="2023-02" db="EMBL/GenBank/DDBJ databases">
        <title>Comparative genomics and fermentation flavor characterization of five lactic acid bacteria reveal flavor biosynthesis metabolic pathways in fermented muskmelon puree.</title>
        <authorList>
            <person name="Yuan L."/>
            <person name="Li M."/>
            <person name="Xu X."/>
            <person name="Lao F."/>
            <person name="Wu J."/>
        </authorList>
    </citation>
    <scope>NUCLEOTIDE SEQUENCE</scope>
    <source>
        <strain evidence="5">Pa-2</strain>
    </source>
</reference>
<evidence type="ECO:0000313" key="3">
    <source>
        <dbReference type="EMBL" id="SFL24441.1"/>
    </source>
</evidence>
<proteinExistence type="predicted"/>
<dbReference type="Proteomes" id="UP000181969">
    <property type="component" value="Unassembled WGS sequence"/>
</dbReference>
<name>A0A1I4G5R2_9LACT</name>
<dbReference type="InterPro" id="IPR029039">
    <property type="entry name" value="Flavoprotein-like_sf"/>
</dbReference>
<sequence>MKFIAIVGTNASFSYNRKLLWYMKKHFINEAEIEVIEIAGLPLFSEDSMDLPDRIREIAEAIEAADGLIISTPEYDHAITAALKSLLEWLSWGALQPIINTPVMIVGASLGKQGSVFAQENLRQILQSPGLEAFVLPANQFLLSHAADAFDVSGNLIDRQTISWLEHCFRNFCRYSENLQPLRALIETDADTGASEYE</sequence>
<dbReference type="EMBL" id="CP109635">
    <property type="protein sequence ID" value="UYT10626.1"/>
    <property type="molecule type" value="Genomic_DNA"/>
</dbReference>
<dbReference type="PANTHER" id="PTHR30543">
    <property type="entry name" value="CHROMATE REDUCTASE"/>
    <property type="match status" value="1"/>
</dbReference>
<evidence type="ECO:0000313" key="4">
    <source>
        <dbReference type="EMBL" id="UYT10626.1"/>
    </source>
</evidence>
<dbReference type="EMBL" id="CP118627">
    <property type="protein sequence ID" value="WEA13935.1"/>
    <property type="molecule type" value="Genomic_DNA"/>
</dbReference>
<dbReference type="GO" id="GO:0010181">
    <property type="term" value="F:FMN binding"/>
    <property type="evidence" value="ECO:0007669"/>
    <property type="project" value="TreeGrafter"/>
</dbReference>
<reference evidence="2 7" key="2">
    <citation type="submission" date="2020-06" db="EMBL/GenBank/DDBJ databases">
        <title>Draft genome sequence of Lactic acid bacteria from Okinawan-style tofu.</title>
        <authorList>
            <person name="Takara I."/>
            <person name="Ikematsu S."/>
        </authorList>
    </citation>
    <scope>NUCLEOTIDE SEQUENCE [LARGE SCALE GENOMIC DNA]</scope>
    <source>
        <strain evidence="7">lg38</strain>
        <strain evidence="2">Lg38</strain>
    </source>
</reference>
<dbReference type="GO" id="GO:0005829">
    <property type="term" value="C:cytosol"/>
    <property type="evidence" value="ECO:0007669"/>
    <property type="project" value="TreeGrafter"/>
</dbReference>
<dbReference type="EMBL" id="BLXU01000002">
    <property type="protein sequence ID" value="GFO51100.1"/>
    <property type="molecule type" value="Genomic_DNA"/>
</dbReference>
<dbReference type="AlphaFoldDB" id="A0A1I4G5R2"/>
<dbReference type="OMA" id="EWTGSHA"/>
<dbReference type="Proteomes" id="UP001217324">
    <property type="component" value="Chromosome"/>
</dbReference>
<dbReference type="PANTHER" id="PTHR30543:SF21">
    <property type="entry name" value="NAD(P)H-DEPENDENT FMN REDUCTASE LOT6"/>
    <property type="match status" value="1"/>
</dbReference>
<reference evidence="3 6" key="1">
    <citation type="submission" date="2016-10" db="EMBL/GenBank/DDBJ databases">
        <authorList>
            <person name="de Groot N.N."/>
        </authorList>
    </citation>
    <scope>NUCLEOTIDE SEQUENCE [LARGE SCALE GENOMIC DNA]</scope>
    <source>
        <strain evidence="3 6">M79</strain>
    </source>
</reference>
<accession>A0A1I4G5R2</accession>
<dbReference type="Gene3D" id="3.40.50.360">
    <property type="match status" value="1"/>
</dbReference>
<gene>
    <name evidence="2" type="primary">ydhB</name>
    <name evidence="2" type="ORF">ikelab_03750</name>
    <name evidence="4" type="ORF">OF801_01415</name>
    <name evidence="5" type="ORF">PWF74_00180</name>
    <name evidence="3" type="ORF">SAMN05216438_10336</name>
</gene>
<dbReference type="EMBL" id="FOTJ01000003">
    <property type="protein sequence ID" value="SFL24441.1"/>
    <property type="molecule type" value="Genomic_DNA"/>
</dbReference>
<dbReference type="InterPro" id="IPR005025">
    <property type="entry name" value="FMN_Rdtase-like_dom"/>
</dbReference>
<dbReference type="OrthoDB" id="9812295at2"/>
<evidence type="ECO:0000259" key="1">
    <source>
        <dbReference type="Pfam" id="PF03358"/>
    </source>
</evidence>
<dbReference type="GO" id="GO:0016491">
    <property type="term" value="F:oxidoreductase activity"/>
    <property type="evidence" value="ECO:0007669"/>
    <property type="project" value="InterPro"/>
</dbReference>
<reference evidence="4" key="3">
    <citation type="submission" date="2022-10" db="EMBL/GenBank/DDBJ databases">
        <title>Genome assembly of Lactococcus garvieae isolates from cricket gut.</title>
        <authorList>
            <person name="Luecke A.R."/>
            <person name="Brown A.M.V."/>
            <person name="Wakeman C.A."/>
        </authorList>
    </citation>
    <scope>NUCLEOTIDE SEQUENCE</scope>
    <source>
        <strain evidence="4">Alexii-11_2</strain>
    </source>
</reference>
<dbReference type="GeneID" id="61072992"/>
<organism evidence="3 6">
    <name type="scientific">Lactococcus garvieae</name>
    <dbReference type="NCBI Taxonomy" id="1363"/>
    <lineage>
        <taxon>Bacteria</taxon>
        <taxon>Bacillati</taxon>
        <taxon>Bacillota</taxon>
        <taxon>Bacilli</taxon>
        <taxon>Lactobacillales</taxon>
        <taxon>Streptococcaceae</taxon>
        <taxon>Lactococcus</taxon>
    </lineage>
</organism>
<protein>
    <submittedName>
        <fullName evidence="2 3">FMN reductase</fullName>
    </submittedName>
    <submittedName>
        <fullName evidence="4">NAD(P)H-dependent oxidoreductase</fullName>
    </submittedName>
</protein>